<dbReference type="InterPro" id="IPR027417">
    <property type="entry name" value="P-loop_NTPase"/>
</dbReference>
<feature type="region of interest" description="Disordered" evidence="1">
    <location>
        <begin position="348"/>
        <end position="380"/>
    </location>
</feature>
<keyword evidence="3" id="KW-1185">Reference proteome</keyword>
<reference evidence="2 3" key="1">
    <citation type="submission" date="2016-10" db="EMBL/GenBank/DDBJ databases">
        <authorList>
            <person name="de Groot N.N."/>
        </authorList>
    </citation>
    <scope>NUCLEOTIDE SEQUENCE [LARGE SCALE GENOMIC DNA]</scope>
    <source>
        <strain evidence="2 3">DSM 9990</strain>
    </source>
</reference>
<dbReference type="AlphaFoldDB" id="A0A1I4VKM2"/>
<sequence>MKTITAVEKFKTSGGEKSLGNLSHLLKQTLELLYQPGEVVEVRILGAPRARVIAGYFNDPKRLCAAITPYDGKVNIYTVLNPVHPGLLARAANRLITNPDATTTDNDVIRRRWFLIDIDPSRPAGVSATDEEKKSAKQRMVEVSRWLGELGWPAPVVADSGNGFYLLYRVDLPNDAESKELISNCLRALSLKFGDEKVAIDTSVFNAARLVRLIGTVNVKGDNIPERPHRRSCFLTVPERIDITPLEKLQELAALVPRPQTEPRLTVQMGGMFDLQDFITRHGLRVSKTKAWQDGTLYELETCPFNPEHKRTARIIEFQNGALAFGCFHNSCSGNDWQALRRLLEPGSKEVISPRSRHTNRSSKENSSRPEGESKTKPSQADVLVHLGLKATLFHDEEHEPFAAFPVGDHQEIWPIRSRRFKRWLTGQFFEITGKAPNTDSINQALNVLEANAVFGGLKYKLHLRTAEHKGAFWYDLGDSEWRVVRITTEGWEVVKRPPILFRRYQNTGEQVMPERGGDLRELLDMVNVRTENEQILLLVYVVAAIVPEIPKPILDVYGEKGAGKTTLLKILRALIDPAIEPLLVIRSDERELAIQLAHNYAPFFDNISGVTGTQGDMLCRAATGAGLTVRALYTDDEERIFRFKRAVGVNGIHLLAGGTDLQDRFLTIELERIENTKRRQEQDLLRHFEEIRPRLFGSMLDALSAAMRIKPTLSFGELPRMADFAAWGAAVAEALDVGAETFLRAYWQNIGAVSERILLSHPVAAAIIALLEETPEWEGTPAELLECLEKMAEKEKINTRSKAWPKSANSLSRRLKEITSNLSDSGIILETGRDSSAHRRRYVRLQRVAKISSESSASVNSLKNLAFSSDDTLDDTKCLPSEIVRKPSEEKARRDADLDDLDGSDDIFPLPLGKENSTDDEIVYGEV</sequence>
<evidence type="ECO:0000256" key="1">
    <source>
        <dbReference type="SAM" id="MobiDB-lite"/>
    </source>
</evidence>
<feature type="compositionally biased region" description="Basic and acidic residues" evidence="1">
    <location>
        <begin position="362"/>
        <end position="376"/>
    </location>
</feature>
<feature type="compositionally biased region" description="Acidic residues" evidence="1">
    <location>
        <begin position="919"/>
        <end position="928"/>
    </location>
</feature>
<evidence type="ECO:0000313" key="3">
    <source>
        <dbReference type="Proteomes" id="UP000199611"/>
    </source>
</evidence>
<accession>A0A1I4VKM2</accession>
<dbReference type="STRING" id="39841.SAMN05660836_02337"/>
<dbReference type="OrthoDB" id="784829at2"/>
<dbReference type="SUPFAM" id="SSF52540">
    <property type="entry name" value="P-loop containing nucleoside triphosphate hydrolases"/>
    <property type="match status" value="1"/>
</dbReference>
<dbReference type="Proteomes" id="UP000199611">
    <property type="component" value="Unassembled WGS sequence"/>
</dbReference>
<gene>
    <name evidence="2" type="ORF">SAMN05660836_02337</name>
</gene>
<dbReference type="RefSeq" id="WP_093395990.1">
    <property type="nucleotide sequence ID" value="NZ_FOUU01000010.1"/>
</dbReference>
<proteinExistence type="predicted"/>
<organism evidence="2 3">
    <name type="scientific">Thermodesulforhabdus norvegica</name>
    <dbReference type="NCBI Taxonomy" id="39841"/>
    <lineage>
        <taxon>Bacteria</taxon>
        <taxon>Pseudomonadati</taxon>
        <taxon>Thermodesulfobacteriota</taxon>
        <taxon>Syntrophobacteria</taxon>
        <taxon>Syntrophobacterales</taxon>
        <taxon>Thermodesulforhabdaceae</taxon>
        <taxon>Thermodesulforhabdus</taxon>
    </lineage>
</organism>
<dbReference type="EMBL" id="FOUU01000010">
    <property type="protein sequence ID" value="SFN01699.1"/>
    <property type="molecule type" value="Genomic_DNA"/>
</dbReference>
<protein>
    <submittedName>
        <fullName evidence="2">Uncharacterized protein</fullName>
    </submittedName>
</protein>
<feature type="region of interest" description="Disordered" evidence="1">
    <location>
        <begin position="882"/>
        <end position="928"/>
    </location>
</feature>
<name>A0A1I4VKM2_9BACT</name>
<feature type="compositionally biased region" description="Basic and acidic residues" evidence="1">
    <location>
        <begin position="884"/>
        <end position="897"/>
    </location>
</feature>
<evidence type="ECO:0000313" key="2">
    <source>
        <dbReference type="EMBL" id="SFN01699.1"/>
    </source>
</evidence>